<dbReference type="SMART" id="SM00595">
    <property type="entry name" value="MADF"/>
    <property type="match status" value="1"/>
</dbReference>
<dbReference type="EMBL" id="UYYB01113560">
    <property type="protein sequence ID" value="VDM81574.1"/>
    <property type="molecule type" value="Genomic_DNA"/>
</dbReference>
<dbReference type="GO" id="GO:0005667">
    <property type="term" value="C:transcription regulator complex"/>
    <property type="evidence" value="ECO:0007669"/>
    <property type="project" value="TreeGrafter"/>
</dbReference>
<dbReference type="PANTHER" id="PTHR12243">
    <property type="entry name" value="MADF DOMAIN TRANSCRIPTION FACTOR"/>
    <property type="match status" value="1"/>
</dbReference>
<name>A0A3P7JRZ4_STRVU</name>
<dbReference type="OrthoDB" id="5984255at2759"/>
<feature type="domain" description="MADF" evidence="2">
    <location>
        <begin position="60"/>
        <end position="151"/>
    </location>
</feature>
<dbReference type="InterPro" id="IPR006578">
    <property type="entry name" value="MADF-dom"/>
</dbReference>
<evidence type="ECO:0000259" key="2">
    <source>
        <dbReference type="PROSITE" id="PS51029"/>
    </source>
</evidence>
<feature type="compositionally biased region" description="Basic and acidic residues" evidence="1">
    <location>
        <begin position="151"/>
        <end position="164"/>
    </location>
</feature>
<accession>A0A3P7JRZ4</accession>
<feature type="region of interest" description="Disordered" evidence="1">
    <location>
        <begin position="151"/>
        <end position="173"/>
    </location>
</feature>
<reference evidence="3 4" key="1">
    <citation type="submission" date="2018-11" db="EMBL/GenBank/DDBJ databases">
        <authorList>
            <consortium name="Pathogen Informatics"/>
        </authorList>
    </citation>
    <scope>NUCLEOTIDE SEQUENCE [LARGE SCALE GENOMIC DNA]</scope>
</reference>
<gene>
    <name evidence="3" type="ORF">SVUK_LOCUS16572</name>
</gene>
<dbReference type="PROSITE" id="PS51029">
    <property type="entry name" value="MADF"/>
    <property type="match status" value="1"/>
</dbReference>
<dbReference type="PANTHER" id="PTHR12243:SF67">
    <property type="entry name" value="COREPRESSOR OF PANGOLIN, ISOFORM A-RELATED"/>
    <property type="match status" value="1"/>
</dbReference>
<dbReference type="AlphaFoldDB" id="A0A3P7JRZ4"/>
<sequence length="188" mass="22424">MKGEPVTRCLPRLRKRARAEKCGHEASDRLARQTRNRAAADFACCGIQVRYHWTSPLREALVRSVEKREKLWKKYPVISHDTDLRAKLWGEVADELSEQFGVLIDTEDMKKTWKNLKDNYWRIIKTFDTEPERAKRWKFYDAMRFMERANTDDSQRSYKSHPDPHSLPSSSRGRPMWVITLRKQEEFH</sequence>
<dbReference type="Pfam" id="PF10545">
    <property type="entry name" value="MADF_DNA_bdg"/>
    <property type="match status" value="1"/>
</dbReference>
<keyword evidence="4" id="KW-1185">Reference proteome</keyword>
<dbReference type="GO" id="GO:0005634">
    <property type="term" value="C:nucleus"/>
    <property type="evidence" value="ECO:0007669"/>
    <property type="project" value="TreeGrafter"/>
</dbReference>
<organism evidence="3 4">
    <name type="scientific">Strongylus vulgaris</name>
    <name type="common">Blood worm</name>
    <dbReference type="NCBI Taxonomy" id="40348"/>
    <lineage>
        <taxon>Eukaryota</taxon>
        <taxon>Metazoa</taxon>
        <taxon>Ecdysozoa</taxon>
        <taxon>Nematoda</taxon>
        <taxon>Chromadorea</taxon>
        <taxon>Rhabditida</taxon>
        <taxon>Rhabditina</taxon>
        <taxon>Rhabditomorpha</taxon>
        <taxon>Strongyloidea</taxon>
        <taxon>Strongylidae</taxon>
        <taxon>Strongylus</taxon>
    </lineage>
</organism>
<evidence type="ECO:0000256" key="1">
    <source>
        <dbReference type="SAM" id="MobiDB-lite"/>
    </source>
</evidence>
<evidence type="ECO:0000313" key="3">
    <source>
        <dbReference type="EMBL" id="VDM81574.1"/>
    </source>
</evidence>
<evidence type="ECO:0000313" key="4">
    <source>
        <dbReference type="Proteomes" id="UP000270094"/>
    </source>
</evidence>
<dbReference type="Proteomes" id="UP000270094">
    <property type="component" value="Unassembled WGS sequence"/>
</dbReference>
<dbReference type="GO" id="GO:0006357">
    <property type="term" value="P:regulation of transcription by RNA polymerase II"/>
    <property type="evidence" value="ECO:0007669"/>
    <property type="project" value="TreeGrafter"/>
</dbReference>
<proteinExistence type="predicted"/>
<dbReference type="InterPro" id="IPR039353">
    <property type="entry name" value="TF_Adf1"/>
</dbReference>
<protein>
    <recommendedName>
        <fullName evidence="2">MADF domain-containing protein</fullName>
    </recommendedName>
</protein>